<proteinExistence type="inferred from homology"/>
<dbReference type="Proteomes" id="UP000067320">
    <property type="component" value="Chromosome"/>
</dbReference>
<name>K8A6I2_9ENTR</name>
<evidence type="ECO:0000256" key="5">
    <source>
        <dbReference type="RuleBase" id="RU000589"/>
    </source>
</evidence>
<dbReference type="GO" id="GO:0030599">
    <property type="term" value="F:pectinesterase activity"/>
    <property type="evidence" value="ECO:0007669"/>
    <property type="project" value="UniProtKB-UniRule"/>
</dbReference>
<sequence>MEAVPKTVLAGPLRPMLSREEAARYTPEHLFAQGGWLHAPDGPWLPSPVIPAPDALVVDARHGPYRTVQQAINAALTGTTCKTRICIAVAPGVYRGVVYIPANAPPVTIYGTGETPSQVRLELALNARLTPQQYQSAVNAHGAFQPGDPAWAEYQRIAGSGAQRIGTSATAVVHAQSDDFQLANLSVVNTLLDSVDGGAHQAVALRTDGDRVQLEHLRLISRQDTLYLNSRSAPDGRASHISRVRVQGCYIEGDVDYVFGPASAVFDDVHFHTVSSRGAGEAFVLAPSTPYDCPFGFLAQQCRFTTDSGFGEALLAKLGRAWDHGARETGYRPGHTANGQALVRHSVIDTGYDAKAPWAAAATTERPFSPGFKDARDDVAHNRLAEYENRLIGK</sequence>
<dbReference type="NCBIfam" id="NF007822">
    <property type="entry name" value="PRK10531.1"/>
    <property type="match status" value="1"/>
</dbReference>
<dbReference type="EMBL" id="CAKW01000020">
    <property type="protein sequence ID" value="CCJ71194.1"/>
    <property type="molecule type" value="Genomic_DNA"/>
</dbReference>
<dbReference type="Gene3D" id="2.160.20.10">
    <property type="entry name" value="Single-stranded right-handed beta-helix, Pectin lyase-like"/>
    <property type="match status" value="1"/>
</dbReference>
<feature type="active site" evidence="4">
    <location>
        <position position="256"/>
    </location>
</feature>
<evidence type="ECO:0000313" key="10">
    <source>
        <dbReference type="Proteomes" id="UP000067320"/>
    </source>
</evidence>
<dbReference type="eggNOG" id="COG4677">
    <property type="taxonomic scope" value="Bacteria"/>
</dbReference>
<reference evidence="8" key="1">
    <citation type="submission" date="2012-07" db="EMBL/GenBank/DDBJ databases">
        <authorList>
            <person name="Cummings C."/>
        </authorList>
    </citation>
    <scope>NUCLEOTIDE SEQUENCE</scope>
    <source>
        <strain evidence="8">1330</strain>
    </source>
</reference>
<evidence type="ECO:0000256" key="2">
    <source>
        <dbReference type="ARBA" id="ARBA00022801"/>
    </source>
</evidence>
<comment type="catalytic activity">
    <reaction evidence="5">
        <text>[(1-&gt;4)-alpha-D-galacturonosyl methyl ester](n) + n H2O = [(1-&gt;4)-alpha-D-galacturonosyl](n) + n methanol + n H(+)</text>
        <dbReference type="Rhea" id="RHEA:22380"/>
        <dbReference type="Rhea" id="RHEA-COMP:14570"/>
        <dbReference type="Rhea" id="RHEA-COMP:14573"/>
        <dbReference type="ChEBI" id="CHEBI:15377"/>
        <dbReference type="ChEBI" id="CHEBI:15378"/>
        <dbReference type="ChEBI" id="CHEBI:17790"/>
        <dbReference type="ChEBI" id="CHEBI:140522"/>
        <dbReference type="ChEBI" id="CHEBI:140523"/>
        <dbReference type="EC" id="3.1.1.11"/>
    </reaction>
</comment>
<dbReference type="SUPFAM" id="SSF51126">
    <property type="entry name" value="Pectin lyase-like"/>
    <property type="match status" value="1"/>
</dbReference>
<reference evidence="10" key="3">
    <citation type="submission" date="2015-09" db="EMBL/GenBank/DDBJ databases">
        <title>Cronobacter genome sequencing and assembly.</title>
        <authorList>
            <person name="Descombes P."/>
            <person name="Baert L."/>
            <person name="Ngom-Bru C."/>
            <person name="Barretto C."/>
        </authorList>
    </citation>
    <scope>NUCLEOTIDE SEQUENCE [LARGE SCALE GENOMIC DNA]</scope>
    <source>
        <strain evidence="10">LMG 26250</strain>
    </source>
</reference>
<dbReference type="KEGG" id="ccon:AFK62_09345"/>
<dbReference type="STRING" id="1073999.AFK62_09345"/>
<evidence type="ECO:0000313" key="9">
    <source>
        <dbReference type="Proteomes" id="UP000009340"/>
    </source>
</evidence>
<dbReference type="EMBL" id="CP012264">
    <property type="protein sequence ID" value="ALB62691.1"/>
    <property type="molecule type" value="Genomic_DNA"/>
</dbReference>
<evidence type="ECO:0000256" key="3">
    <source>
        <dbReference type="ARBA" id="ARBA00023085"/>
    </source>
</evidence>
<dbReference type="PATRIC" id="fig|1073999.7.peg.1952"/>
<comment type="similarity">
    <text evidence="1">Belongs to the pectinesterase family.</text>
</comment>
<dbReference type="GO" id="GO:0045490">
    <property type="term" value="P:pectin catabolic process"/>
    <property type="evidence" value="ECO:0007669"/>
    <property type="project" value="UniProtKB-UniRule"/>
</dbReference>
<comment type="pathway">
    <text evidence="5">Glycan metabolism; pectin degradation; 2-dehydro-3-deoxy-D-gluconate from pectin: step 1/5.</text>
</comment>
<keyword evidence="10" id="KW-1185">Reference proteome</keyword>
<dbReference type="InterPro" id="IPR011050">
    <property type="entry name" value="Pectin_lyase_fold/virulence"/>
</dbReference>
<evidence type="ECO:0000313" key="7">
    <source>
        <dbReference type="EMBL" id="ALB62691.1"/>
    </source>
</evidence>
<keyword evidence="2 5" id="KW-0378">Hydrolase</keyword>
<dbReference type="PANTHER" id="PTHR31321:SF57">
    <property type="entry name" value="PECTINESTERASE 53-RELATED"/>
    <property type="match status" value="1"/>
</dbReference>
<dbReference type="UniPathway" id="UPA00545">
    <property type="reaction ID" value="UER00823"/>
</dbReference>
<dbReference type="InterPro" id="IPR012334">
    <property type="entry name" value="Pectin_lyas_fold"/>
</dbReference>
<evidence type="ECO:0000259" key="6">
    <source>
        <dbReference type="Pfam" id="PF01095"/>
    </source>
</evidence>
<dbReference type="RefSeq" id="WP_007665312.1">
    <property type="nucleotide sequence ID" value="NZ_CAKW01000020.1"/>
</dbReference>
<evidence type="ECO:0000256" key="1">
    <source>
        <dbReference type="ARBA" id="ARBA00008891"/>
    </source>
</evidence>
<dbReference type="Proteomes" id="UP000009340">
    <property type="component" value="Unassembled WGS sequence"/>
</dbReference>
<evidence type="ECO:0000313" key="8">
    <source>
        <dbReference type="EMBL" id="CCJ71194.1"/>
    </source>
</evidence>
<dbReference type="GO" id="GO:0042545">
    <property type="term" value="P:cell wall modification"/>
    <property type="evidence" value="ECO:0007669"/>
    <property type="project" value="UniProtKB-UniRule"/>
</dbReference>
<organism evidence="8 9">
    <name type="scientific">Cronobacter condimenti 1330</name>
    <dbReference type="NCBI Taxonomy" id="1073999"/>
    <lineage>
        <taxon>Bacteria</taxon>
        <taxon>Pseudomonadati</taxon>
        <taxon>Pseudomonadota</taxon>
        <taxon>Gammaproteobacteria</taxon>
        <taxon>Enterobacterales</taxon>
        <taxon>Enterobacteriaceae</taxon>
        <taxon>Cronobacter</taxon>
    </lineage>
</organism>
<dbReference type="Pfam" id="PF01095">
    <property type="entry name" value="Pectinesterase"/>
    <property type="match status" value="1"/>
</dbReference>
<reference evidence="10" key="2">
    <citation type="submission" date="2015-07" db="EMBL/GenBank/DDBJ databases">
        <authorList>
            <person name="Moine D."/>
            <person name="Kassam M."/>
        </authorList>
    </citation>
    <scope>NUCLEOTIDE SEQUENCE [LARGE SCALE GENOMIC DNA]</scope>
    <source>
        <strain evidence="10">LMG 26250</strain>
    </source>
</reference>
<dbReference type="EC" id="3.1.1.11" evidence="5"/>
<accession>K8A6I2</accession>
<dbReference type="InterPro" id="IPR000070">
    <property type="entry name" value="Pectinesterase_cat"/>
</dbReference>
<feature type="domain" description="Pectinesterase catalytic" evidence="6">
    <location>
        <begin position="162"/>
        <end position="323"/>
    </location>
</feature>
<dbReference type="PANTHER" id="PTHR31321">
    <property type="entry name" value="ACYL-COA THIOESTER HYDROLASE YBHC-RELATED"/>
    <property type="match status" value="1"/>
</dbReference>
<dbReference type="AlphaFoldDB" id="K8A6I2"/>
<evidence type="ECO:0000256" key="4">
    <source>
        <dbReference type="PROSITE-ProRule" id="PRU10040"/>
    </source>
</evidence>
<gene>
    <name evidence="7" type="ORF">AFK62_09345</name>
    <name evidence="8" type="ORF">BN137_531</name>
</gene>
<dbReference type="OrthoDB" id="264773at2"/>
<reference evidence="7 10" key="4">
    <citation type="journal article" date="2016" name="Genome Announc.">
        <title>Fully Closed Genome Sequences of Five Type Strains of the Genus Cronobacter and One Cronobacter sakazakii Strain.</title>
        <authorList>
            <person name="Moine D."/>
            <person name="Kassam M."/>
            <person name="Baert L."/>
            <person name="Tang Y."/>
            <person name="Barretto C."/>
            <person name="Ngom Bru C."/>
            <person name="Klijn A."/>
            <person name="Descombes P."/>
        </authorList>
    </citation>
    <scope>NUCLEOTIDE SEQUENCE [LARGE SCALE GENOMIC DNA]</scope>
    <source>
        <strain evidence="7 10">LMG 26250</strain>
    </source>
</reference>
<protein>
    <recommendedName>
        <fullName evidence="5">Pectinesterase</fullName>
        <ecNumber evidence="5">3.1.1.11</ecNumber>
    </recommendedName>
</protein>
<keyword evidence="3 5" id="KW-0063">Aspartyl esterase</keyword>
<dbReference type="InterPro" id="IPR033131">
    <property type="entry name" value="Pectinesterase_Asp_AS"/>
</dbReference>
<dbReference type="GO" id="GO:0009279">
    <property type="term" value="C:cell outer membrane"/>
    <property type="evidence" value="ECO:0007669"/>
    <property type="project" value="TreeGrafter"/>
</dbReference>
<dbReference type="PROSITE" id="PS00503">
    <property type="entry name" value="PECTINESTERASE_2"/>
    <property type="match status" value="1"/>
</dbReference>